<feature type="region of interest" description="Disordered" evidence="1">
    <location>
        <begin position="1"/>
        <end position="64"/>
    </location>
</feature>
<dbReference type="InterPro" id="IPR024368">
    <property type="entry name" value="Ecl1/2/3"/>
</dbReference>
<evidence type="ECO:0008006" key="4">
    <source>
        <dbReference type="Google" id="ProtNLM"/>
    </source>
</evidence>
<organism evidence="2 3">
    <name type="scientific">Microthyrium microscopicum</name>
    <dbReference type="NCBI Taxonomy" id="703497"/>
    <lineage>
        <taxon>Eukaryota</taxon>
        <taxon>Fungi</taxon>
        <taxon>Dikarya</taxon>
        <taxon>Ascomycota</taxon>
        <taxon>Pezizomycotina</taxon>
        <taxon>Dothideomycetes</taxon>
        <taxon>Dothideomycetes incertae sedis</taxon>
        <taxon>Microthyriales</taxon>
        <taxon>Microthyriaceae</taxon>
        <taxon>Microthyrium</taxon>
    </lineage>
</organism>
<protein>
    <recommendedName>
        <fullName evidence="4">Life-span regulatory factor-domain-containing protein</fullName>
    </recommendedName>
</protein>
<dbReference type="Pfam" id="PF12855">
    <property type="entry name" value="Ecl1"/>
    <property type="match status" value="1"/>
</dbReference>
<gene>
    <name evidence="2" type="ORF">BT63DRAFT_41657</name>
</gene>
<accession>A0A6A6UX40</accession>
<feature type="region of interest" description="Disordered" evidence="1">
    <location>
        <begin position="158"/>
        <end position="191"/>
    </location>
</feature>
<evidence type="ECO:0000313" key="2">
    <source>
        <dbReference type="EMBL" id="KAF2675554.1"/>
    </source>
</evidence>
<name>A0A6A6UX40_9PEZI</name>
<keyword evidence="3" id="KW-1185">Reference proteome</keyword>
<feature type="region of interest" description="Disordered" evidence="1">
    <location>
        <begin position="206"/>
        <end position="252"/>
    </location>
</feature>
<proteinExistence type="predicted"/>
<evidence type="ECO:0000256" key="1">
    <source>
        <dbReference type="SAM" id="MobiDB-lite"/>
    </source>
</evidence>
<dbReference type="Proteomes" id="UP000799302">
    <property type="component" value="Unassembled WGS sequence"/>
</dbReference>
<reference evidence="2" key="1">
    <citation type="journal article" date="2020" name="Stud. Mycol.">
        <title>101 Dothideomycetes genomes: a test case for predicting lifestyles and emergence of pathogens.</title>
        <authorList>
            <person name="Haridas S."/>
            <person name="Albert R."/>
            <person name="Binder M."/>
            <person name="Bloem J."/>
            <person name="Labutti K."/>
            <person name="Salamov A."/>
            <person name="Andreopoulos B."/>
            <person name="Baker S."/>
            <person name="Barry K."/>
            <person name="Bills G."/>
            <person name="Bluhm B."/>
            <person name="Cannon C."/>
            <person name="Castanera R."/>
            <person name="Culley D."/>
            <person name="Daum C."/>
            <person name="Ezra D."/>
            <person name="Gonzalez J."/>
            <person name="Henrissat B."/>
            <person name="Kuo A."/>
            <person name="Liang C."/>
            <person name="Lipzen A."/>
            <person name="Lutzoni F."/>
            <person name="Magnuson J."/>
            <person name="Mondo S."/>
            <person name="Nolan M."/>
            <person name="Ohm R."/>
            <person name="Pangilinan J."/>
            <person name="Park H.-J."/>
            <person name="Ramirez L."/>
            <person name="Alfaro M."/>
            <person name="Sun H."/>
            <person name="Tritt A."/>
            <person name="Yoshinaga Y."/>
            <person name="Zwiers L.-H."/>
            <person name="Turgeon B."/>
            <person name="Goodwin S."/>
            <person name="Spatafora J."/>
            <person name="Crous P."/>
            <person name="Grigoriev I."/>
        </authorList>
    </citation>
    <scope>NUCLEOTIDE SEQUENCE</scope>
    <source>
        <strain evidence="2">CBS 115976</strain>
    </source>
</reference>
<dbReference type="AlphaFoldDB" id="A0A6A6UX40"/>
<feature type="compositionally biased region" description="Low complexity" evidence="1">
    <location>
        <begin position="1"/>
        <end position="15"/>
    </location>
</feature>
<evidence type="ECO:0000313" key="3">
    <source>
        <dbReference type="Proteomes" id="UP000799302"/>
    </source>
</evidence>
<feature type="compositionally biased region" description="Low complexity" evidence="1">
    <location>
        <begin position="229"/>
        <end position="252"/>
    </location>
</feature>
<dbReference type="OrthoDB" id="3599883at2759"/>
<dbReference type="EMBL" id="MU004230">
    <property type="protein sequence ID" value="KAF2675554.1"/>
    <property type="molecule type" value="Genomic_DNA"/>
</dbReference>
<sequence length="359" mass="39404">MTSISSHHQTSHIHSAYLPSHNRGSASSKRPVRPAFKREKSGSCKQKRVSIEDPEPTTSFNDEDDMAASFPQFCTMCENQIITPSSTILYCSDRCRRRDMNKPLSSSVPSSHGHLHSRPMTPTQAYQALDFRSPPRDIIPQRSPTAIQPNRFSFTDLSSAASSDIEDEEDTNEDVLRRPRGPMQHRRQDSEAARYLRQFQSPAFVAESSSRFARRPKPQSRASTISLAPSLTHSPSPGTSPSSLTPLSSMPLTYSRPLPSRANPYSSSFGAKSINLVTPLAGAQSLPQSKSTISLPGLKAQASVATNVGADDLPNEMPAEELKYEKKTMVGSPQPEVATGALRSLFRFDEMQAPPSAFQ</sequence>
<feature type="compositionally biased region" description="Acidic residues" evidence="1">
    <location>
        <begin position="164"/>
        <end position="173"/>
    </location>
</feature>